<keyword evidence="2" id="KW-0732">Signal</keyword>
<reference evidence="3" key="1">
    <citation type="submission" date="2022-01" db="EMBL/GenBank/DDBJ databases">
        <authorList>
            <person name="King R."/>
        </authorList>
    </citation>
    <scope>NUCLEOTIDE SEQUENCE</scope>
</reference>
<feature type="compositionally biased region" description="Low complexity" evidence="1">
    <location>
        <begin position="103"/>
        <end position="114"/>
    </location>
</feature>
<dbReference type="OrthoDB" id="10548408at2759"/>
<proteinExistence type="predicted"/>
<evidence type="ECO:0000313" key="4">
    <source>
        <dbReference type="Proteomes" id="UP001153709"/>
    </source>
</evidence>
<dbReference type="Proteomes" id="UP001153709">
    <property type="component" value="Chromosome 8"/>
</dbReference>
<organism evidence="3 4">
    <name type="scientific">Diabrotica balteata</name>
    <name type="common">Banded cucumber beetle</name>
    <dbReference type="NCBI Taxonomy" id="107213"/>
    <lineage>
        <taxon>Eukaryota</taxon>
        <taxon>Metazoa</taxon>
        <taxon>Ecdysozoa</taxon>
        <taxon>Arthropoda</taxon>
        <taxon>Hexapoda</taxon>
        <taxon>Insecta</taxon>
        <taxon>Pterygota</taxon>
        <taxon>Neoptera</taxon>
        <taxon>Endopterygota</taxon>
        <taxon>Coleoptera</taxon>
        <taxon>Polyphaga</taxon>
        <taxon>Cucujiformia</taxon>
        <taxon>Chrysomeloidea</taxon>
        <taxon>Chrysomelidae</taxon>
        <taxon>Galerucinae</taxon>
        <taxon>Diabroticina</taxon>
        <taxon>Diabroticites</taxon>
        <taxon>Diabrotica</taxon>
    </lineage>
</organism>
<accession>A0A9N9TAI6</accession>
<name>A0A9N9TAI6_DIABA</name>
<feature type="chain" id="PRO_5040153437" evidence="2">
    <location>
        <begin position="24"/>
        <end position="169"/>
    </location>
</feature>
<feature type="signal peptide" evidence="2">
    <location>
        <begin position="1"/>
        <end position="23"/>
    </location>
</feature>
<dbReference type="AlphaFoldDB" id="A0A9N9TAI6"/>
<evidence type="ECO:0000313" key="3">
    <source>
        <dbReference type="EMBL" id="CAG9838729.1"/>
    </source>
</evidence>
<dbReference type="EMBL" id="OU898283">
    <property type="protein sequence ID" value="CAG9838729.1"/>
    <property type="molecule type" value="Genomic_DNA"/>
</dbReference>
<gene>
    <name evidence="3" type="ORF">DIABBA_LOCUS11575</name>
</gene>
<feature type="region of interest" description="Disordered" evidence="1">
    <location>
        <begin position="101"/>
        <end position="120"/>
    </location>
</feature>
<keyword evidence="4" id="KW-1185">Reference proteome</keyword>
<evidence type="ECO:0000256" key="2">
    <source>
        <dbReference type="SAM" id="SignalP"/>
    </source>
</evidence>
<evidence type="ECO:0000256" key="1">
    <source>
        <dbReference type="SAM" id="MobiDB-lite"/>
    </source>
</evidence>
<protein>
    <submittedName>
        <fullName evidence="3">Uncharacterized protein</fullName>
    </submittedName>
</protein>
<sequence length="169" mass="18834">MQLTRFVIVLIVLVVDLCILVECQQKQGAGNKRTFSEFYPSQYQYRPQYHNNNPYQWSQGWGSNGPQNQWQFPQNQWKPWGSNWGSGSGWGSGAGWGSGSGWGPSQSWGPSASWGPGGGWGSNQLPHIPQLSPQFGSFPKPSLGHVLDSTLDIIKKTQQALQFIPRKDQ</sequence>